<accession>A0ABN7NH22</accession>
<sequence length="192" mass="20615">MAPITKIPPIAHRIAAVATITLRLASSSVQRGLTTGIWAVSGSLARRSCRLRQIRAATIRPGTAEIVKTQCQEGTICSSCVATIGAKPSPMSGIMLSCRPRFSPRRDGREASLLAARLAGVNAPSATPITARRSIRLRKPEASPERLESNEKAIIVVTRIFFLPMRSDRGPIAMDHSPQATPSTPIRLPSCE</sequence>
<keyword evidence="3" id="KW-1185">Reference proteome</keyword>
<organism evidence="2 3">
    <name type="scientific">Paraburkholderia nemoris</name>
    <dbReference type="NCBI Taxonomy" id="2793076"/>
    <lineage>
        <taxon>Bacteria</taxon>
        <taxon>Pseudomonadati</taxon>
        <taxon>Pseudomonadota</taxon>
        <taxon>Betaproteobacteria</taxon>
        <taxon>Burkholderiales</taxon>
        <taxon>Burkholderiaceae</taxon>
        <taxon>Paraburkholderia</taxon>
    </lineage>
</organism>
<evidence type="ECO:0000313" key="3">
    <source>
        <dbReference type="Proteomes" id="UP000673821"/>
    </source>
</evidence>
<evidence type="ECO:0000256" key="1">
    <source>
        <dbReference type="SAM" id="MobiDB-lite"/>
    </source>
</evidence>
<proteinExistence type="predicted"/>
<reference evidence="2 3" key="1">
    <citation type="submission" date="2021-02" db="EMBL/GenBank/DDBJ databases">
        <authorList>
            <person name="Vanwijnsberghe S."/>
        </authorList>
    </citation>
    <scope>NUCLEOTIDE SEQUENCE [LARGE SCALE GENOMIC DNA]</scope>
    <source>
        <strain evidence="2 3">R-69776</strain>
    </source>
</reference>
<dbReference type="EMBL" id="CAJNBH010000093">
    <property type="protein sequence ID" value="CAE6865305.1"/>
    <property type="molecule type" value="Genomic_DNA"/>
</dbReference>
<evidence type="ECO:0000313" key="2">
    <source>
        <dbReference type="EMBL" id="CAE6865305.1"/>
    </source>
</evidence>
<gene>
    <name evidence="2" type="ORF">R69776_08221</name>
</gene>
<feature type="region of interest" description="Disordered" evidence="1">
    <location>
        <begin position="172"/>
        <end position="192"/>
    </location>
</feature>
<name>A0ABN7NH22_9BURK</name>
<comment type="caution">
    <text evidence="2">The sequence shown here is derived from an EMBL/GenBank/DDBJ whole genome shotgun (WGS) entry which is preliminary data.</text>
</comment>
<protein>
    <submittedName>
        <fullName evidence="2">Uncharacterized protein</fullName>
    </submittedName>
</protein>
<dbReference type="Proteomes" id="UP000673821">
    <property type="component" value="Unassembled WGS sequence"/>
</dbReference>